<dbReference type="Gene3D" id="2.60.40.2470">
    <property type="entry name" value="SoxY domain"/>
    <property type="match status" value="1"/>
</dbReference>
<evidence type="ECO:0000313" key="3">
    <source>
        <dbReference type="Proteomes" id="UP000028252"/>
    </source>
</evidence>
<feature type="chain" id="PRO_5001757314" evidence="1">
    <location>
        <begin position="23"/>
        <end position="287"/>
    </location>
</feature>
<evidence type="ECO:0000256" key="1">
    <source>
        <dbReference type="SAM" id="SignalP"/>
    </source>
</evidence>
<proteinExistence type="predicted"/>
<keyword evidence="1" id="KW-0732">Signal</keyword>
<sequence length="287" mass="30923">MGKWVRTGLMAVLLGAAGPAQADLPLLDGNLQVPNMGVPRYESSADILLQLPVLVDPESPVPLGIRVFQDGVRSIRLLSDELKPQSLANFYLEPGTRPELSTRFRAAGNGVLVVVRTADRVLSARRSYTLDGKVIAPQASGRVESTAQDGKPAEVQASAAVPSVAASVAVASVVEAKTPVLSRLDDMELRAWRGAAGTVVEFRSTASLSKHIHNGTLNQVSTPVIERFEILHGKTRLLRAELSEALWFEPYFRFSFTGGKADDELVLNWWAADGNKGKLVTSLSDLD</sequence>
<accession>A0A081FWE6</accession>
<keyword evidence="3" id="KW-1185">Reference proteome</keyword>
<gene>
    <name evidence="2" type="ORF">ADIMK_2960</name>
</gene>
<dbReference type="STRING" id="1232683.ADIMK_2960"/>
<evidence type="ECO:0000313" key="2">
    <source>
        <dbReference type="EMBL" id="KEA62851.1"/>
    </source>
</evidence>
<dbReference type="Proteomes" id="UP000028252">
    <property type="component" value="Unassembled WGS sequence"/>
</dbReference>
<dbReference type="EMBL" id="JMQN01000045">
    <property type="protein sequence ID" value="KEA62851.1"/>
    <property type="molecule type" value="Genomic_DNA"/>
</dbReference>
<organism evidence="2 3">
    <name type="scientific">Marinobacterium lacunae</name>
    <dbReference type="NCBI Taxonomy" id="1232683"/>
    <lineage>
        <taxon>Bacteria</taxon>
        <taxon>Pseudomonadati</taxon>
        <taxon>Pseudomonadota</taxon>
        <taxon>Gammaproteobacteria</taxon>
        <taxon>Oceanospirillales</taxon>
        <taxon>Oceanospirillaceae</taxon>
        <taxon>Marinobacterium</taxon>
    </lineage>
</organism>
<dbReference type="Gene3D" id="2.60.40.10">
    <property type="entry name" value="Immunoglobulins"/>
    <property type="match status" value="1"/>
</dbReference>
<dbReference type="OrthoDB" id="9795530at2"/>
<comment type="caution">
    <text evidence="2">The sequence shown here is derived from an EMBL/GenBank/DDBJ whole genome shotgun (WGS) entry which is preliminary data.</text>
</comment>
<protein>
    <submittedName>
        <fullName evidence="2">Uncharacterized protein</fullName>
    </submittedName>
</protein>
<dbReference type="InterPro" id="IPR013783">
    <property type="entry name" value="Ig-like_fold"/>
</dbReference>
<dbReference type="PATRIC" id="fig|1232683.4.peg.2911"/>
<reference evidence="2 3" key="1">
    <citation type="submission" date="2014-04" db="EMBL/GenBank/DDBJ databases">
        <title>Marinobacterium kochiensis sp. nov., isolated from sediment sample collected from Kochi backwaters in Kerala, India.</title>
        <authorList>
            <person name="Singh A."/>
            <person name="Pinnaka A.K."/>
        </authorList>
    </citation>
    <scope>NUCLEOTIDE SEQUENCE [LARGE SCALE GENOMIC DNA]</scope>
    <source>
        <strain evidence="2 3">AK27</strain>
    </source>
</reference>
<name>A0A081FWE6_9GAMM</name>
<dbReference type="RefSeq" id="WP_036189875.1">
    <property type="nucleotide sequence ID" value="NZ_JMQN01000045.1"/>
</dbReference>
<dbReference type="AlphaFoldDB" id="A0A081FWE6"/>
<dbReference type="InterPro" id="IPR038162">
    <property type="entry name" value="SoxY_sf"/>
</dbReference>
<feature type="signal peptide" evidence="1">
    <location>
        <begin position="1"/>
        <end position="22"/>
    </location>
</feature>